<protein>
    <submittedName>
        <fullName evidence="1">Uncharacterized protein</fullName>
    </submittedName>
</protein>
<gene>
    <name evidence="1" type="ORF">ACPOL_5535</name>
</gene>
<evidence type="ECO:0000313" key="2">
    <source>
        <dbReference type="Proteomes" id="UP000253606"/>
    </source>
</evidence>
<evidence type="ECO:0000313" key="1">
    <source>
        <dbReference type="EMBL" id="AXC14783.1"/>
    </source>
</evidence>
<organism evidence="1 2">
    <name type="scientific">Acidisarcina polymorpha</name>
    <dbReference type="NCBI Taxonomy" id="2211140"/>
    <lineage>
        <taxon>Bacteria</taxon>
        <taxon>Pseudomonadati</taxon>
        <taxon>Acidobacteriota</taxon>
        <taxon>Terriglobia</taxon>
        <taxon>Terriglobales</taxon>
        <taxon>Acidobacteriaceae</taxon>
        <taxon>Acidisarcina</taxon>
    </lineage>
</organism>
<dbReference type="EMBL" id="CP030840">
    <property type="protein sequence ID" value="AXC14783.1"/>
    <property type="molecule type" value="Genomic_DNA"/>
</dbReference>
<dbReference type="KEGG" id="abas:ACPOL_5535"/>
<reference evidence="1 2" key="1">
    <citation type="journal article" date="2018" name="Front. Microbiol.">
        <title>Hydrolytic Capabilities as a Key to Environmental Success: Chitinolytic and Cellulolytic Acidobacteria From Acidic Sub-arctic Soils and Boreal Peatlands.</title>
        <authorList>
            <person name="Belova S.E."/>
            <person name="Ravin N.V."/>
            <person name="Pankratov T.A."/>
            <person name="Rakitin A.L."/>
            <person name="Ivanova A.A."/>
            <person name="Beletsky A.V."/>
            <person name="Mardanov A.V."/>
            <person name="Sinninghe Damste J.S."/>
            <person name="Dedysh S.N."/>
        </authorList>
    </citation>
    <scope>NUCLEOTIDE SEQUENCE [LARGE SCALE GENOMIC DNA]</scope>
    <source>
        <strain evidence="1 2">SBC82</strain>
    </source>
</reference>
<proteinExistence type="predicted"/>
<keyword evidence="2" id="KW-1185">Reference proteome</keyword>
<dbReference type="AlphaFoldDB" id="A0A2Z5G6A2"/>
<dbReference type="Proteomes" id="UP000253606">
    <property type="component" value="Chromosome"/>
</dbReference>
<sequence>MAQAAALKAAAEFSKSVGMDESLHEAGCAIRTLDKHA</sequence>
<accession>A0A2Z5G6A2</accession>
<name>A0A2Z5G6A2_9BACT</name>